<dbReference type="Pfam" id="PF11997">
    <property type="entry name" value="DUF3492"/>
    <property type="match status" value="1"/>
</dbReference>
<gene>
    <name evidence="3" type="ORF">DYI37_10405</name>
</gene>
<dbReference type="Pfam" id="PF13692">
    <property type="entry name" value="Glyco_trans_1_4"/>
    <property type="match status" value="1"/>
</dbReference>
<evidence type="ECO:0000259" key="2">
    <source>
        <dbReference type="Pfam" id="PF11997"/>
    </source>
</evidence>
<proteinExistence type="predicted"/>
<dbReference type="OrthoDB" id="9790710at2"/>
<dbReference type="AlphaFoldDB" id="A0A371X2I5"/>
<dbReference type="NCBIfam" id="NF038011">
    <property type="entry name" value="PelF"/>
    <property type="match status" value="1"/>
</dbReference>
<dbReference type="InterPro" id="IPR047691">
    <property type="entry name" value="PelF-like"/>
</dbReference>
<evidence type="ECO:0000313" key="3">
    <source>
        <dbReference type="EMBL" id="RFC63440.1"/>
    </source>
</evidence>
<comment type="caution">
    <text evidence="3">The sequence shown here is derived from an EMBL/GenBank/DDBJ whole genome shotgun (WGS) entry which is preliminary data.</text>
</comment>
<sequence length="532" mass="58570">MRGFAKRRSTGRRLARHRRPARRRVRRIAERDPVIRPFDLEPGLDADICVVVEGCYPHVSGGVSTWVDWLLRNSPSYRFAVTSIVPGHGERQARYGFPPNLVRFRELELGKGPAVRSRFRRRPVADIEDLVERLTGFLKTGSLGEFTRLEALVNDRERPLSFDDLMRGETGWALCVATYERLMPHTAFKDFFWAYQALVGGLFSVLTTPLSHARTYHTISTGYAGLLAARAALNGAPNVILTEHGIYTNERRIEILMSEWIGGTIDKGLADGDGRDDVRDFWVMAFESFARVCYETCSSITTLFGDNQSMQRLLGAEDARLQVIANGIDVERFVSIAQPPGDAPPTVSLIGRVVPIKDIKTFLQASRRIADAVGSVRILIGGSMDEDPRYASECQALSATLGLGGIVQFLGQVDVRDLVAKTHVAVLTSLSEAQPLTVLEAGAAGRPCVTTDVGACREMIEVPGAPGGVVTDLLNAEQIADAVVGLLTDEARRLAYGRNLQERVCRLYTSERSAARYHALYEPAATVKRRAG</sequence>
<protein>
    <submittedName>
        <fullName evidence="3">DUF3492 domain-containing protein</fullName>
    </submittedName>
</protein>
<dbReference type="PANTHER" id="PTHR12526:SF608">
    <property type="entry name" value="PELF"/>
    <property type="match status" value="1"/>
</dbReference>
<dbReference type="EMBL" id="QURL01000004">
    <property type="protein sequence ID" value="RFC63440.1"/>
    <property type="molecule type" value="Genomic_DNA"/>
</dbReference>
<keyword evidence="4" id="KW-1185">Reference proteome</keyword>
<organism evidence="3 4">
    <name type="scientific">Fulvimarina endophytica</name>
    <dbReference type="NCBI Taxonomy" id="2293836"/>
    <lineage>
        <taxon>Bacteria</taxon>
        <taxon>Pseudomonadati</taxon>
        <taxon>Pseudomonadota</taxon>
        <taxon>Alphaproteobacteria</taxon>
        <taxon>Hyphomicrobiales</taxon>
        <taxon>Aurantimonadaceae</taxon>
        <taxon>Fulvimarina</taxon>
    </lineage>
</organism>
<evidence type="ECO:0000256" key="1">
    <source>
        <dbReference type="SAM" id="MobiDB-lite"/>
    </source>
</evidence>
<accession>A0A371X2I5</accession>
<dbReference type="Proteomes" id="UP000264310">
    <property type="component" value="Unassembled WGS sequence"/>
</dbReference>
<evidence type="ECO:0000313" key="4">
    <source>
        <dbReference type="Proteomes" id="UP000264310"/>
    </source>
</evidence>
<reference evidence="3 4" key="1">
    <citation type="submission" date="2018-08" db="EMBL/GenBank/DDBJ databases">
        <title>Fulvimarina sp. 85, whole genome shotgun sequence.</title>
        <authorList>
            <person name="Tuo L."/>
        </authorList>
    </citation>
    <scope>NUCLEOTIDE SEQUENCE [LARGE SCALE GENOMIC DNA]</scope>
    <source>
        <strain evidence="3 4">85</strain>
    </source>
</reference>
<feature type="region of interest" description="Disordered" evidence="1">
    <location>
        <begin position="1"/>
        <end position="21"/>
    </location>
</feature>
<dbReference type="PANTHER" id="PTHR12526">
    <property type="entry name" value="GLYCOSYLTRANSFERASE"/>
    <property type="match status" value="1"/>
</dbReference>
<dbReference type="Gene3D" id="3.40.50.2000">
    <property type="entry name" value="Glycogen Phosphorylase B"/>
    <property type="match status" value="2"/>
</dbReference>
<name>A0A371X2I5_9HYPH</name>
<dbReference type="SUPFAM" id="SSF53756">
    <property type="entry name" value="UDP-Glycosyltransferase/glycogen phosphorylase"/>
    <property type="match status" value="1"/>
</dbReference>
<dbReference type="InterPro" id="IPR022622">
    <property type="entry name" value="DUF3492"/>
</dbReference>
<feature type="domain" description="DUF3492" evidence="2">
    <location>
        <begin position="46"/>
        <end position="317"/>
    </location>
</feature>